<protein>
    <submittedName>
        <fullName evidence="2">(2Fe-2S)-binding protein</fullName>
    </submittedName>
</protein>
<dbReference type="RefSeq" id="WP_042326320.1">
    <property type="nucleotide sequence ID" value="NZ_CP066076.1"/>
</dbReference>
<dbReference type="InterPro" id="IPR042204">
    <property type="entry name" value="2Fe-2S-bd_N"/>
</dbReference>
<organism evidence="2 3">
    <name type="scientific">Paraburkholderia ginsengisoli</name>
    <dbReference type="NCBI Taxonomy" id="311231"/>
    <lineage>
        <taxon>Bacteria</taxon>
        <taxon>Pseudomonadati</taxon>
        <taxon>Pseudomonadota</taxon>
        <taxon>Betaproteobacteria</taxon>
        <taxon>Burkholderiales</taxon>
        <taxon>Burkholderiaceae</taxon>
        <taxon>Paraburkholderia</taxon>
    </lineage>
</organism>
<sequence>MATDSLFKVLPPDGAQGNAATVAITFDGQALRVPRGASVAAALLAAGVQRFRTTPVSGASRAPFCMMGVCFECLVEIDGVANRQSCLVAVAEGMTIRSQLGMRELHEPATVAGETRDER</sequence>
<dbReference type="Proteomes" id="UP000595610">
    <property type="component" value="Chromosome 2"/>
</dbReference>
<dbReference type="Pfam" id="PF13510">
    <property type="entry name" value="Fer2_4"/>
    <property type="match status" value="1"/>
</dbReference>
<dbReference type="GO" id="GO:0051536">
    <property type="term" value="F:iron-sulfur cluster binding"/>
    <property type="evidence" value="ECO:0007669"/>
    <property type="project" value="InterPro"/>
</dbReference>
<evidence type="ECO:0000313" key="3">
    <source>
        <dbReference type="Proteomes" id="UP000595610"/>
    </source>
</evidence>
<dbReference type="GO" id="GO:0016491">
    <property type="term" value="F:oxidoreductase activity"/>
    <property type="evidence" value="ECO:0007669"/>
    <property type="project" value="UniProtKB-KW"/>
</dbReference>
<proteinExistence type="predicted"/>
<dbReference type="Gene3D" id="3.10.20.440">
    <property type="entry name" value="2Fe-2S iron-sulphur cluster binding domain, sarcosine oxidase, alpha subunit, N-terminal domain"/>
    <property type="match status" value="1"/>
</dbReference>
<name>A0A7T4N6U2_9BURK</name>
<dbReference type="SUPFAM" id="SSF54292">
    <property type="entry name" value="2Fe-2S ferredoxin-like"/>
    <property type="match status" value="1"/>
</dbReference>
<dbReference type="EMBL" id="CP066076">
    <property type="protein sequence ID" value="QQC66336.1"/>
    <property type="molecule type" value="Genomic_DNA"/>
</dbReference>
<dbReference type="InterPro" id="IPR036010">
    <property type="entry name" value="2Fe-2S_ferredoxin-like_sf"/>
</dbReference>
<reference evidence="2 3" key="1">
    <citation type="submission" date="2020-12" db="EMBL/GenBank/DDBJ databases">
        <title>FDA dAtabase for Regulatory Grade micrObial Sequences (FDA-ARGOS): Supporting development and validation of Infectious Disease Dx tests.</title>
        <authorList>
            <person name="Nelson B."/>
            <person name="Plummer A."/>
            <person name="Tallon L."/>
            <person name="Sadzewicz L."/>
            <person name="Zhao X."/>
            <person name="Boylan J."/>
            <person name="Ott S."/>
            <person name="Bowen H."/>
            <person name="Vavikolanu K."/>
            <person name="Mehta A."/>
            <person name="Aluvathingal J."/>
            <person name="Nadendla S."/>
            <person name="Myers T."/>
            <person name="Yan Y."/>
            <person name="Sichtig H."/>
        </authorList>
    </citation>
    <scope>NUCLEOTIDE SEQUENCE [LARGE SCALE GENOMIC DNA]</scope>
    <source>
        <strain evidence="2 3">FDAARGOS_1049</strain>
    </source>
</reference>
<keyword evidence="1" id="KW-0560">Oxidoreductase</keyword>
<accession>A0A7T4N6U2</accession>
<evidence type="ECO:0000256" key="1">
    <source>
        <dbReference type="ARBA" id="ARBA00023002"/>
    </source>
</evidence>
<dbReference type="AlphaFoldDB" id="A0A7T4N6U2"/>
<dbReference type="KEGG" id="pgis:I6I06_26565"/>
<keyword evidence="3" id="KW-1185">Reference proteome</keyword>
<gene>
    <name evidence="2" type="ORF">I6I06_26565</name>
</gene>
<evidence type="ECO:0000313" key="2">
    <source>
        <dbReference type="EMBL" id="QQC66336.1"/>
    </source>
</evidence>